<proteinExistence type="predicted"/>
<dbReference type="Pfam" id="PF07686">
    <property type="entry name" value="V-set"/>
    <property type="match status" value="1"/>
</dbReference>
<organism evidence="3 4">
    <name type="scientific">Carassius auratus</name>
    <name type="common">Goldfish</name>
    <dbReference type="NCBI Taxonomy" id="7957"/>
    <lineage>
        <taxon>Eukaryota</taxon>
        <taxon>Metazoa</taxon>
        <taxon>Chordata</taxon>
        <taxon>Craniata</taxon>
        <taxon>Vertebrata</taxon>
        <taxon>Euteleostomi</taxon>
        <taxon>Actinopterygii</taxon>
        <taxon>Neopterygii</taxon>
        <taxon>Teleostei</taxon>
        <taxon>Ostariophysi</taxon>
        <taxon>Cypriniformes</taxon>
        <taxon>Cyprinidae</taxon>
        <taxon>Cyprininae</taxon>
        <taxon>Carassius</taxon>
    </lineage>
</organism>
<dbReference type="InterPro" id="IPR013783">
    <property type="entry name" value="Ig-like_fold"/>
</dbReference>
<keyword evidence="3" id="KW-1185">Reference proteome</keyword>
<dbReference type="Proteomes" id="UP000515129">
    <property type="component" value="Chromosome 22"/>
</dbReference>
<feature type="transmembrane region" description="Helical" evidence="1">
    <location>
        <begin position="269"/>
        <end position="286"/>
    </location>
</feature>
<evidence type="ECO:0000313" key="4">
    <source>
        <dbReference type="RefSeq" id="XP_026054764.1"/>
    </source>
</evidence>
<keyword evidence="1" id="KW-0472">Membrane</keyword>
<dbReference type="PANTHER" id="PTHR21063:SF4">
    <property type="entry name" value="CD48 ANTIGEN-RELATED"/>
    <property type="match status" value="1"/>
</dbReference>
<dbReference type="OrthoDB" id="8897604at2759"/>
<dbReference type="SMART" id="SM00409">
    <property type="entry name" value="IG"/>
    <property type="match status" value="1"/>
</dbReference>
<dbReference type="GeneID" id="113040712"/>
<dbReference type="InterPro" id="IPR036179">
    <property type="entry name" value="Ig-like_dom_sf"/>
</dbReference>
<dbReference type="Gene3D" id="2.60.40.10">
    <property type="entry name" value="Immunoglobulins"/>
    <property type="match status" value="2"/>
</dbReference>
<dbReference type="RefSeq" id="XP_026054764.1">
    <property type="nucleotide sequence ID" value="XM_026198979.1"/>
</dbReference>
<gene>
    <name evidence="4" type="primary">LOC113040712</name>
</gene>
<evidence type="ECO:0000256" key="1">
    <source>
        <dbReference type="SAM" id="Phobius"/>
    </source>
</evidence>
<dbReference type="AlphaFoldDB" id="A0A6P6J3R4"/>
<keyword evidence="1" id="KW-1133">Transmembrane helix</keyword>
<dbReference type="InterPro" id="IPR013106">
    <property type="entry name" value="Ig_V-set"/>
</dbReference>
<name>A0A6P6J3R4_CARAU</name>
<dbReference type="InterPro" id="IPR003599">
    <property type="entry name" value="Ig_sub"/>
</dbReference>
<accession>A0A6P6J3R4</accession>
<keyword evidence="1" id="KW-0812">Transmembrane</keyword>
<dbReference type="InterPro" id="IPR007110">
    <property type="entry name" value="Ig-like_dom"/>
</dbReference>
<dbReference type="SUPFAM" id="SSF48726">
    <property type="entry name" value="Immunoglobulin"/>
    <property type="match status" value="2"/>
</dbReference>
<reference evidence="4" key="1">
    <citation type="submission" date="2025-08" db="UniProtKB">
        <authorList>
            <consortium name="RefSeq"/>
        </authorList>
    </citation>
    <scope>IDENTIFICATION</scope>
    <source>
        <strain evidence="4">Wakin</strain>
        <tissue evidence="4">Muscle</tissue>
    </source>
</reference>
<protein>
    <submittedName>
        <fullName evidence="4">Uncharacterized protein LOC113040712</fullName>
    </submittedName>
</protein>
<dbReference type="PROSITE" id="PS50835">
    <property type="entry name" value="IG_LIKE"/>
    <property type="match status" value="1"/>
</dbReference>
<dbReference type="KEGG" id="caua:113040712"/>
<evidence type="ECO:0000259" key="2">
    <source>
        <dbReference type="PROSITE" id="PS50835"/>
    </source>
</evidence>
<evidence type="ECO:0000313" key="3">
    <source>
        <dbReference type="Proteomes" id="UP000515129"/>
    </source>
</evidence>
<feature type="domain" description="Ig-like" evidence="2">
    <location>
        <begin position="75"/>
        <end position="195"/>
    </location>
</feature>
<sequence>MKGDSVTDVTEILQDEEIEWRFNDTRIARVIENNVTYDNVQFKDRLQLDNQTGDLKITNISTTDSGLYKFVISSPRRTSEKTFSVICLRDSGVKSLSVLEGDSVTLLSGVSEIQRDGVIRWIFEQQESPLAEINRTAEIFNTYDNVLGGRFRDRLKLDHQTGSLTITNTRTTDSGLYQLEISSSKHTIHKTFTVTVSGEIKTVLVIEGNSVTLHTDTEKVDEERVFGDIANISEGRFSAYGGPDGKFRDILNNVTARPITNDTGLSRNWIIGICAAFIILVVLAAISKICDCCKLLLCWW</sequence>
<dbReference type="PANTHER" id="PTHR21063">
    <property type="entry name" value="LFA-3"/>
    <property type="match status" value="1"/>
</dbReference>